<reference evidence="3" key="1">
    <citation type="submission" date="2021-01" db="EMBL/GenBank/DDBJ databases">
        <authorList>
            <person name="Zahm M."/>
            <person name="Roques C."/>
            <person name="Cabau C."/>
            <person name="Klopp C."/>
            <person name="Donnadieu C."/>
            <person name="Jouanno E."/>
            <person name="Lampietro C."/>
            <person name="Louis A."/>
            <person name="Herpin A."/>
            <person name="Echchiki A."/>
            <person name="Berthelot C."/>
            <person name="Parey E."/>
            <person name="Roest-Crollius H."/>
            <person name="Braasch I."/>
            <person name="Postlethwait J."/>
            <person name="Bobe J."/>
            <person name="Montfort J."/>
            <person name="Bouchez O."/>
            <person name="Begum T."/>
            <person name="Mejri S."/>
            <person name="Adams A."/>
            <person name="Chen W.-J."/>
            <person name="Guiguen Y."/>
        </authorList>
    </citation>
    <scope>NUCLEOTIDE SEQUENCE</scope>
    <source>
        <strain evidence="3">YG-15Mar2019-1</strain>
        <tissue evidence="3">Brain</tissue>
    </source>
</reference>
<keyword evidence="2" id="KW-0472">Membrane</keyword>
<dbReference type="Proteomes" id="UP001046870">
    <property type="component" value="Chromosome 20"/>
</dbReference>
<evidence type="ECO:0000313" key="3">
    <source>
        <dbReference type="EMBL" id="KAG7458603.1"/>
    </source>
</evidence>
<dbReference type="AlphaFoldDB" id="A0A9D3PF24"/>
<comment type="caution">
    <text evidence="3">The sequence shown here is derived from an EMBL/GenBank/DDBJ whole genome shotgun (WGS) entry which is preliminary data.</text>
</comment>
<evidence type="ECO:0000313" key="4">
    <source>
        <dbReference type="Proteomes" id="UP001046870"/>
    </source>
</evidence>
<feature type="region of interest" description="Disordered" evidence="1">
    <location>
        <begin position="105"/>
        <end position="129"/>
    </location>
</feature>
<feature type="compositionally biased region" description="Polar residues" evidence="1">
    <location>
        <begin position="117"/>
        <end position="129"/>
    </location>
</feature>
<proteinExistence type="predicted"/>
<keyword evidence="2" id="KW-0812">Transmembrane</keyword>
<evidence type="ECO:0000256" key="2">
    <source>
        <dbReference type="SAM" id="Phobius"/>
    </source>
</evidence>
<dbReference type="OrthoDB" id="8777027at2759"/>
<feature type="transmembrane region" description="Helical" evidence="2">
    <location>
        <begin position="23"/>
        <end position="44"/>
    </location>
</feature>
<keyword evidence="2" id="KW-1133">Transmembrane helix</keyword>
<evidence type="ECO:0000256" key="1">
    <source>
        <dbReference type="SAM" id="MobiDB-lite"/>
    </source>
</evidence>
<keyword evidence="4" id="KW-1185">Reference proteome</keyword>
<protein>
    <submittedName>
        <fullName evidence="3">Uncharacterized protein</fullName>
    </submittedName>
</protein>
<name>A0A9D3PF24_MEGAT</name>
<dbReference type="EMBL" id="JAFDVH010000020">
    <property type="protein sequence ID" value="KAG7458603.1"/>
    <property type="molecule type" value="Genomic_DNA"/>
</dbReference>
<accession>A0A9D3PF24</accession>
<feature type="compositionally biased region" description="Basic and acidic residues" evidence="1">
    <location>
        <begin position="106"/>
        <end position="116"/>
    </location>
</feature>
<organism evidence="3 4">
    <name type="scientific">Megalops atlanticus</name>
    <name type="common">Tarpon</name>
    <name type="synonym">Clupea gigantea</name>
    <dbReference type="NCBI Taxonomy" id="7932"/>
    <lineage>
        <taxon>Eukaryota</taxon>
        <taxon>Metazoa</taxon>
        <taxon>Chordata</taxon>
        <taxon>Craniata</taxon>
        <taxon>Vertebrata</taxon>
        <taxon>Euteleostomi</taxon>
        <taxon>Actinopterygii</taxon>
        <taxon>Neopterygii</taxon>
        <taxon>Teleostei</taxon>
        <taxon>Elopiformes</taxon>
        <taxon>Megalopidae</taxon>
        <taxon>Megalops</taxon>
    </lineage>
</organism>
<gene>
    <name evidence="3" type="ORF">MATL_G00222440</name>
</gene>
<sequence length="129" mass="14930">MTLEHKPRTFSFSKTSEKKFSDIMKAFVLVCIFLVSAASGMMVFRHPFRPHGTRCFDEQGMFYRGRAFHDGYYVYKYLYVFPPGQYPKIDSPVFGHHYVVAENENDTDKGADHKNQNDSPNNSALKSKM</sequence>